<dbReference type="Proteomes" id="UP000680866">
    <property type="component" value="Chromosome"/>
</dbReference>
<feature type="domain" description="DUF1206" evidence="2">
    <location>
        <begin position="26"/>
        <end position="93"/>
    </location>
</feature>
<dbReference type="KEGG" id="pry:Prubr_48210"/>
<reference evidence="3" key="1">
    <citation type="submission" date="2020-08" db="EMBL/GenBank/DDBJ databases">
        <title>Whole genome shotgun sequence of Polymorphospora rubra NBRC 101157.</title>
        <authorList>
            <person name="Komaki H."/>
            <person name="Tamura T."/>
        </authorList>
    </citation>
    <scope>NUCLEOTIDE SEQUENCE</scope>
    <source>
        <strain evidence="3">NBRC 101157</strain>
    </source>
</reference>
<feature type="transmembrane region" description="Helical" evidence="1">
    <location>
        <begin position="197"/>
        <end position="225"/>
    </location>
</feature>
<dbReference type="Pfam" id="PF06724">
    <property type="entry name" value="DUF1206"/>
    <property type="match status" value="3"/>
</dbReference>
<keyword evidence="4" id="KW-1185">Reference proteome</keyword>
<evidence type="ECO:0000313" key="4">
    <source>
        <dbReference type="Proteomes" id="UP000680866"/>
    </source>
</evidence>
<name>A0A810N4D8_9ACTN</name>
<feature type="transmembrane region" description="Helical" evidence="1">
    <location>
        <begin position="22"/>
        <end position="47"/>
    </location>
</feature>
<protein>
    <recommendedName>
        <fullName evidence="2">DUF1206 domain-containing protein</fullName>
    </recommendedName>
</protein>
<sequence length="273" mass="29031">MTLTRDAEATASRARNSKALEALARAGFIGYGIVHLLFAWLALQIAFGRPADDGDQSGALRTLAQQPLGKFLVIAVCVGLAAMALWQALEAAVGHREDRGNERTVERVASAVRTVVYAYFAWTAYKVFSNANSSSADSQEVLTGKLMESTGGQWLVGLAGLVLAGVGVGLVVYGVIKRFEKHLHTGRMSARVRKLTQRLGIAGYSAKGAVYAVAGVLIVTAAVTYDPDKSRGLDGALHALREQPFGTVLLALMALGIAAFGVFCFVQAKYRKV</sequence>
<proteinExistence type="predicted"/>
<feature type="transmembrane region" description="Helical" evidence="1">
    <location>
        <begin position="110"/>
        <end position="128"/>
    </location>
</feature>
<dbReference type="RefSeq" id="WP_212817075.1">
    <property type="nucleotide sequence ID" value="NZ_AP023359.1"/>
</dbReference>
<feature type="transmembrane region" description="Helical" evidence="1">
    <location>
        <begin position="67"/>
        <end position="89"/>
    </location>
</feature>
<dbReference type="AlphaFoldDB" id="A0A810N4D8"/>
<feature type="transmembrane region" description="Helical" evidence="1">
    <location>
        <begin position="245"/>
        <end position="266"/>
    </location>
</feature>
<keyword evidence="1" id="KW-0812">Transmembrane</keyword>
<feature type="transmembrane region" description="Helical" evidence="1">
    <location>
        <begin position="154"/>
        <end position="176"/>
    </location>
</feature>
<organism evidence="3 4">
    <name type="scientific">Polymorphospora rubra</name>
    <dbReference type="NCBI Taxonomy" id="338584"/>
    <lineage>
        <taxon>Bacteria</taxon>
        <taxon>Bacillati</taxon>
        <taxon>Actinomycetota</taxon>
        <taxon>Actinomycetes</taxon>
        <taxon>Micromonosporales</taxon>
        <taxon>Micromonosporaceae</taxon>
        <taxon>Polymorphospora</taxon>
    </lineage>
</organism>
<dbReference type="EMBL" id="AP023359">
    <property type="protein sequence ID" value="BCJ67800.1"/>
    <property type="molecule type" value="Genomic_DNA"/>
</dbReference>
<keyword evidence="1" id="KW-1133">Transmembrane helix</keyword>
<feature type="domain" description="DUF1206" evidence="2">
    <location>
        <begin position="202"/>
        <end position="271"/>
    </location>
</feature>
<evidence type="ECO:0000259" key="2">
    <source>
        <dbReference type="Pfam" id="PF06724"/>
    </source>
</evidence>
<evidence type="ECO:0000313" key="3">
    <source>
        <dbReference type="EMBL" id="BCJ67800.1"/>
    </source>
</evidence>
<keyword evidence="1" id="KW-0472">Membrane</keyword>
<feature type="domain" description="DUF1206" evidence="2">
    <location>
        <begin position="110"/>
        <end position="175"/>
    </location>
</feature>
<gene>
    <name evidence="3" type="ORF">Prubr_48210</name>
</gene>
<dbReference type="InterPro" id="IPR009597">
    <property type="entry name" value="DUF1206"/>
</dbReference>
<accession>A0A810N4D8</accession>
<evidence type="ECO:0000256" key="1">
    <source>
        <dbReference type="SAM" id="Phobius"/>
    </source>
</evidence>